<accession>A0A9W5RZI3</accession>
<protein>
    <submittedName>
        <fullName evidence="3">Copper amine oxidase</fullName>
    </submittedName>
</protein>
<evidence type="ECO:0000256" key="1">
    <source>
        <dbReference type="SAM" id="SignalP"/>
    </source>
</evidence>
<comment type="caution">
    <text evidence="3">The sequence shown here is derived from an EMBL/GenBank/DDBJ whole genome shotgun (WGS) entry which is preliminary data.</text>
</comment>
<dbReference type="RefSeq" id="WP_036584326.1">
    <property type="nucleotide sequence ID" value="NZ_KK082172.1"/>
</dbReference>
<keyword evidence="1" id="KW-0732">Signal</keyword>
<feature type="signal peptide" evidence="1">
    <location>
        <begin position="1"/>
        <end position="28"/>
    </location>
</feature>
<keyword evidence="4" id="KW-1185">Reference proteome</keyword>
<dbReference type="Pfam" id="PF07833">
    <property type="entry name" value="Cu_amine_oxidN1"/>
    <property type="match status" value="1"/>
</dbReference>
<dbReference type="AlphaFoldDB" id="A0A9W5RZI3"/>
<dbReference type="Proteomes" id="UP000053750">
    <property type="component" value="Unassembled WGS sequence"/>
</dbReference>
<sequence>MKMTKMMMKMTKALILFIATAMVSVVSASAEAPAIGSSLTVLLDGKRIDFPDEKPQVDSSSRVLIPVRFVSQALGAKVGFEGKTVIITQGAKIVRLTIGSNAAFVNGERLVLDTKAVAVNGRTLVPLRFVSEALGQKVRWDGVGRRVWIGEEKVPSLQESDVKVYPLDGFKKYFTKAMNTSYLYGVTDVTIFSQKNFPIRFEDDFDNVTIYSVTLVPVKDYFEVQMNYSGKHFGIYYLTGDGMPRSRFNSAKYRVNNPDGTFTATFSFRTDGDLYNYSIKNWKDMKPEDVKYVGFSVGLESLPLLEKPFVN</sequence>
<dbReference type="InterPro" id="IPR036582">
    <property type="entry name" value="Mao_N_sf"/>
</dbReference>
<feature type="chain" id="PRO_5040741194" evidence="1">
    <location>
        <begin position="29"/>
        <end position="311"/>
    </location>
</feature>
<evidence type="ECO:0000313" key="4">
    <source>
        <dbReference type="Proteomes" id="UP000053750"/>
    </source>
</evidence>
<gene>
    <name evidence="3" type="ORF">BG53_08850</name>
</gene>
<dbReference type="Gene3D" id="3.30.457.10">
    <property type="entry name" value="Copper amine oxidase-like, N-terminal domain"/>
    <property type="match status" value="1"/>
</dbReference>
<proteinExistence type="predicted"/>
<evidence type="ECO:0000259" key="2">
    <source>
        <dbReference type="Pfam" id="PF07833"/>
    </source>
</evidence>
<dbReference type="SUPFAM" id="SSF55383">
    <property type="entry name" value="Copper amine oxidase, domain N"/>
    <property type="match status" value="1"/>
</dbReference>
<dbReference type="InterPro" id="IPR012854">
    <property type="entry name" value="Cu_amine_oxidase-like_N"/>
</dbReference>
<evidence type="ECO:0000313" key="3">
    <source>
        <dbReference type="EMBL" id="EXX85306.1"/>
    </source>
</evidence>
<dbReference type="EMBL" id="JFHU01000232">
    <property type="protein sequence ID" value="EXX85306.1"/>
    <property type="molecule type" value="Genomic_DNA"/>
</dbReference>
<feature type="domain" description="Copper amine oxidase-like N-terminal" evidence="2">
    <location>
        <begin position="43"/>
        <end position="147"/>
    </location>
</feature>
<reference evidence="3 4" key="1">
    <citation type="submission" date="2014-02" db="EMBL/GenBank/DDBJ databases">
        <title>Genome sequence of Paenibacillus darwinianus reveals adaptive mechanisms for survival in Antarctic soils.</title>
        <authorList>
            <person name="Dsouza M."/>
            <person name="Taylor M.W."/>
            <person name="Turner S.J."/>
            <person name="Aislabie J."/>
        </authorList>
    </citation>
    <scope>NUCLEOTIDE SEQUENCE [LARGE SCALE GENOMIC DNA]</scope>
    <source>
        <strain evidence="3 4">CE1</strain>
    </source>
</reference>
<name>A0A9W5RZI3_9BACL</name>
<organism evidence="3 4">
    <name type="scientific">Paenibacillus darwinianus</name>
    <dbReference type="NCBI Taxonomy" id="1380763"/>
    <lineage>
        <taxon>Bacteria</taxon>
        <taxon>Bacillati</taxon>
        <taxon>Bacillota</taxon>
        <taxon>Bacilli</taxon>
        <taxon>Bacillales</taxon>
        <taxon>Paenibacillaceae</taxon>
        <taxon>Paenibacillus</taxon>
    </lineage>
</organism>